<dbReference type="PROSITE" id="PS51257">
    <property type="entry name" value="PROKAR_LIPOPROTEIN"/>
    <property type="match status" value="1"/>
</dbReference>
<dbReference type="Gene3D" id="2.60.40.3620">
    <property type="match status" value="1"/>
</dbReference>
<dbReference type="Pfam" id="PF14292">
    <property type="entry name" value="SusE"/>
    <property type="match status" value="1"/>
</dbReference>
<accession>A0A1G1TL85</accession>
<dbReference type="EMBL" id="MDZA01000045">
    <property type="protein sequence ID" value="OGX91601.1"/>
    <property type="molecule type" value="Genomic_DNA"/>
</dbReference>
<dbReference type="OrthoDB" id="975117at2"/>
<dbReference type="InterPro" id="IPR025970">
    <property type="entry name" value="SusE"/>
</dbReference>
<sequence>MKNWLTQAVGICTVAAVALTGCKKDEVQATITPTNAPTLTASTTAVVLAQANATSTAVTYTWTPVTGFTWTNTDAPYNPAITYQLQIDKKGGAFTAPATIDAGTSPTNVTVEALNTALTTLGITPGTATPVDVRLNARYASNTPQASPVLPLTVTSYKACVAPTSDTWGIIGPAGISWDADVQLAYDCDSKTYNLTRALNAGDFKFRSNAAWTVNYGSNSSTGGALVAGGGNITVPAAGTYTIKLDIANQRYTITK</sequence>
<keyword evidence="3" id="KW-1185">Reference proteome</keyword>
<dbReference type="GO" id="GO:0019867">
    <property type="term" value="C:outer membrane"/>
    <property type="evidence" value="ECO:0007669"/>
    <property type="project" value="InterPro"/>
</dbReference>
<dbReference type="AlphaFoldDB" id="A0A1G1TL85"/>
<dbReference type="GO" id="GO:2001070">
    <property type="term" value="F:starch binding"/>
    <property type="evidence" value="ECO:0007669"/>
    <property type="project" value="InterPro"/>
</dbReference>
<feature type="domain" description="SusE outer membrane protein" evidence="1">
    <location>
        <begin position="24"/>
        <end position="136"/>
    </location>
</feature>
<reference evidence="2 3" key="1">
    <citation type="submission" date="2016-08" db="EMBL/GenBank/DDBJ databases">
        <title>Hymenobacter coccineus sp. nov., Hymenobacter lapidarius sp. nov. and Hymenobacter glacialis sp. nov., isolated from Antarctic soil.</title>
        <authorList>
            <person name="Sedlacek I."/>
            <person name="Kralova S."/>
            <person name="Kyrova K."/>
            <person name="Maslanova I."/>
            <person name="Stankova E."/>
            <person name="Vrbovska V."/>
            <person name="Nemec M."/>
            <person name="Bartak M."/>
            <person name="Svec P."/>
            <person name="Busse H.-J."/>
            <person name="Pantucek R."/>
        </authorList>
    </citation>
    <scope>NUCLEOTIDE SEQUENCE [LARGE SCALE GENOMIC DNA]</scope>
    <source>
        <strain evidence="2 3">CCM 8649</strain>
    </source>
</reference>
<protein>
    <recommendedName>
        <fullName evidence="1">SusE outer membrane protein domain-containing protein</fullName>
    </recommendedName>
</protein>
<gene>
    <name evidence="2" type="ORF">BEN49_19095</name>
</gene>
<dbReference type="CDD" id="cd12956">
    <property type="entry name" value="CBM_SusE-F_like"/>
    <property type="match status" value="1"/>
</dbReference>
<evidence type="ECO:0000313" key="2">
    <source>
        <dbReference type="EMBL" id="OGX91601.1"/>
    </source>
</evidence>
<dbReference type="RefSeq" id="WP_070741036.1">
    <property type="nucleotide sequence ID" value="NZ_MDZA01000045.1"/>
</dbReference>
<comment type="caution">
    <text evidence="2">The sequence shown here is derived from an EMBL/GenBank/DDBJ whole genome shotgun (WGS) entry which is preliminary data.</text>
</comment>
<proteinExistence type="predicted"/>
<dbReference type="Proteomes" id="UP000177506">
    <property type="component" value="Unassembled WGS sequence"/>
</dbReference>
<name>A0A1G1TL85_9BACT</name>
<evidence type="ECO:0000259" key="1">
    <source>
        <dbReference type="Pfam" id="PF14292"/>
    </source>
</evidence>
<evidence type="ECO:0000313" key="3">
    <source>
        <dbReference type="Proteomes" id="UP000177506"/>
    </source>
</evidence>
<organism evidence="2 3">
    <name type="scientific">Hymenobacter coccineus</name>
    <dbReference type="NCBI Taxonomy" id="1908235"/>
    <lineage>
        <taxon>Bacteria</taxon>
        <taxon>Pseudomonadati</taxon>
        <taxon>Bacteroidota</taxon>
        <taxon>Cytophagia</taxon>
        <taxon>Cytophagales</taxon>
        <taxon>Hymenobacteraceae</taxon>
        <taxon>Hymenobacter</taxon>
    </lineage>
</organism>